<gene>
    <name evidence="3" type="ORF">NPIL_97791</name>
</gene>
<evidence type="ECO:0000313" key="3">
    <source>
        <dbReference type="EMBL" id="GFS73268.1"/>
    </source>
</evidence>
<feature type="compositionally biased region" description="Basic and acidic residues" evidence="1">
    <location>
        <begin position="72"/>
        <end position="112"/>
    </location>
</feature>
<name>A0A8X6MR61_NEPPI</name>
<feature type="region of interest" description="Disordered" evidence="1">
    <location>
        <begin position="71"/>
        <end position="112"/>
    </location>
</feature>
<evidence type="ECO:0008006" key="5">
    <source>
        <dbReference type="Google" id="ProtNLM"/>
    </source>
</evidence>
<evidence type="ECO:0000313" key="4">
    <source>
        <dbReference type="Proteomes" id="UP000887013"/>
    </source>
</evidence>
<sequence>MVAWMSVVVIHELVVVPWWIVKDWCPCGGGVHDGVRGGGELSSWWCPCGVIVYRDGVRGGGAWWVVSMSDVRGGDGVHGDDRGDDHGDERDDVRGDVHVYGHDRDGDDDHAYDGDHDHACGDVRVCGGDRDRACDGDGGDGGDDAHSCPLRQ</sequence>
<comment type="caution">
    <text evidence="3">The sequence shown here is derived from an EMBL/GenBank/DDBJ whole genome shotgun (WGS) entry which is preliminary data.</text>
</comment>
<keyword evidence="2" id="KW-0732">Signal</keyword>
<reference evidence="3" key="1">
    <citation type="submission" date="2020-08" db="EMBL/GenBank/DDBJ databases">
        <title>Multicomponent nature underlies the extraordinary mechanical properties of spider dragline silk.</title>
        <authorList>
            <person name="Kono N."/>
            <person name="Nakamura H."/>
            <person name="Mori M."/>
            <person name="Yoshida Y."/>
            <person name="Ohtoshi R."/>
            <person name="Malay A.D."/>
            <person name="Moran D.A.P."/>
            <person name="Tomita M."/>
            <person name="Numata K."/>
            <person name="Arakawa K."/>
        </authorList>
    </citation>
    <scope>NUCLEOTIDE SEQUENCE</scope>
</reference>
<dbReference type="EMBL" id="BMAW01001260">
    <property type="protein sequence ID" value="GFS73268.1"/>
    <property type="molecule type" value="Genomic_DNA"/>
</dbReference>
<proteinExistence type="predicted"/>
<feature type="signal peptide" evidence="2">
    <location>
        <begin position="1"/>
        <end position="17"/>
    </location>
</feature>
<keyword evidence="4" id="KW-1185">Reference proteome</keyword>
<feature type="chain" id="PRO_5036463820" description="Spider venom protein" evidence="2">
    <location>
        <begin position="18"/>
        <end position="152"/>
    </location>
</feature>
<dbReference type="AlphaFoldDB" id="A0A8X6MR61"/>
<protein>
    <recommendedName>
        <fullName evidence="5">Spider venom protein</fullName>
    </recommendedName>
</protein>
<evidence type="ECO:0000256" key="2">
    <source>
        <dbReference type="SAM" id="SignalP"/>
    </source>
</evidence>
<dbReference type="Proteomes" id="UP000887013">
    <property type="component" value="Unassembled WGS sequence"/>
</dbReference>
<organism evidence="3 4">
    <name type="scientific">Nephila pilipes</name>
    <name type="common">Giant wood spider</name>
    <name type="synonym">Nephila maculata</name>
    <dbReference type="NCBI Taxonomy" id="299642"/>
    <lineage>
        <taxon>Eukaryota</taxon>
        <taxon>Metazoa</taxon>
        <taxon>Ecdysozoa</taxon>
        <taxon>Arthropoda</taxon>
        <taxon>Chelicerata</taxon>
        <taxon>Arachnida</taxon>
        <taxon>Araneae</taxon>
        <taxon>Araneomorphae</taxon>
        <taxon>Entelegynae</taxon>
        <taxon>Araneoidea</taxon>
        <taxon>Nephilidae</taxon>
        <taxon>Nephila</taxon>
    </lineage>
</organism>
<accession>A0A8X6MR61</accession>
<evidence type="ECO:0000256" key="1">
    <source>
        <dbReference type="SAM" id="MobiDB-lite"/>
    </source>
</evidence>